<gene>
    <name evidence="2" type="ORF">ACFFIA_27425</name>
</gene>
<feature type="compositionally biased region" description="Basic residues" evidence="1">
    <location>
        <begin position="1"/>
        <end position="14"/>
    </location>
</feature>
<comment type="caution">
    <text evidence="2">The sequence shown here is derived from an EMBL/GenBank/DDBJ whole genome shotgun (WGS) entry which is preliminary data.</text>
</comment>
<evidence type="ECO:0000313" key="2">
    <source>
        <dbReference type="EMBL" id="MFC0531380.1"/>
    </source>
</evidence>
<feature type="region of interest" description="Disordered" evidence="1">
    <location>
        <begin position="1"/>
        <end position="20"/>
    </location>
</feature>
<dbReference type="RefSeq" id="WP_377255707.1">
    <property type="nucleotide sequence ID" value="NZ_JBHLUH010000059.1"/>
</dbReference>
<dbReference type="EMBL" id="JBHLUH010000059">
    <property type="protein sequence ID" value="MFC0531380.1"/>
    <property type="molecule type" value="Genomic_DNA"/>
</dbReference>
<accession>A0ABV6M9I0</accession>
<sequence>MTPRRSVKVRRSARGSHGPGDNALHIYGAALRIAFWPDVEVTKRNSSSLTKLELFVLECVTELETFSTAQFEAITGLPSELLHALCRRLIRAGAVVRRDTEYFATSTARQTLKVGRTYGAVEGSQSYIYFVDSGEVVALSKQDAKAFLRLDERGRYIVATVPAPRELAGVKRSDLLEEHIRLGRIRGVDSGVLGLTERVTTPDPPLFADGTCLAYQCDAVLRTTYESTELSLMFRSKPPRRSNDQARSEPVHILIQGQTNLGDSWKQLADVLGTTTYRRALWHALTSSTSAPPRVLPTRCSMNTWQLDIDGLSASEVATQQNLASEAALEVVADDCTVSLSMSFRPTDPRAERLFARDKAIAKAQAEDSVNPILRFLDEGRPQQPHVPQLTTIDDILSRAWSLGHFTLAYALTEPTDIPRD</sequence>
<organism evidence="2 3">
    <name type="scientific">Phytohabitans kaempferiae</name>
    <dbReference type="NCBI Taxonomy" id="1620943"/>
    <lineage>
        <taxon>Bacteria</taxon>
        <taxon>Bacillati</taxon>
        <taxon>Actinomycetota</taxon>
        <taxon>Actinomycetes</taxon>
        <taxon>Micromonosporales</taxon>
        <taxon>Micromonosporaceae</taxon>
    </lineage>
</organism>
<evidence type="ECO:0000313" key="3">
    <source>
        <dbReference type="Proteomes" id="UP001589867"/>
    </source>
</evidence>
<proteinExistence type="predicted"/>
<dbReference type="Proteomes" id="UP001589867">
    <property type="component" value="Unassembled WGS sequence"/>
</dbReference>
<reference evidence="2 3" key="1">
    <citation type="submission" date="2024-09" db="EMBL/GenBank/DDBJ databases">
        <authorList>
            <person name="Sun Q."/>
            <person name="Mori K."/>
        </authorList>
    </citation>
    <scope>NUCLEOTIDE SEQUENCE [LARGE SCALE GENOMIC DNA]</scope>
    <source>
        <strain evidence="2 3">TBRC 3947</strain>
    </source>
</reference>
<keyword evidence="3" id="KW-1185">Reference proteome</keyword>
<protein>
    <submittedName>
        <fullName evidence="2">Uncharacterized protein</fullName>
    </submittedName>
</protein>
<evidence type="ECO:0000256" key="1">
    <source>
        <dbReference type="SAM" id="MobiDB-lite"/>
    </source>
</evidence>
<name>A0ABV6M9I0_9ACTN</name>